<reference evidence="1 2" key="1">
    <citation type="journal article" date="2019" name="Sci. Rep.">
        <title>Orb-weaving spider Araneus ventricosus genome elucidates the spidroin gene catalogue.</title>
        <authorList>
            <person name="Kono N."/>
            <person name="Nakamura H."/>
            <person name="Ohtoshi R."/>
            <person name="Moran D.A.P."/>
            <person name="Shinohara A."/>
            <person name="Yoshida Y."/>
            <person name="Fujiwara M."/>
            <person name="Mori M."/>
            <person name="Tomita M."/>
            <person name="Arakawa K."/>
        </authorList>
    </citation>
    <scope>NUCLEOTIDE SEQUENCE [LARGE SCALE GENOMIC DNA]</scope>
</reference>
<dbReference type="OrthoDB" id="6747053at2759"/>
<dbReference type="AlphaFoldDB" id="A0A4Y2BTV0"/>
<dbReference type="EMBL" id="BGPR01084501">
    <property type="protein sequence ID" value="GBL95661.1"/>
    <property type="molecule type" value="Genomic_DNA"/>
</dbReference>
<keyword evidence="2" id="KW-1185">Reference proteome</keyword>
<comment type="caution">
    <text evidence="1">The sequence shown here is derived from an EMBL/GenBank/DDBJ whole genome shotgun (WGS) entry which is preliminary data.</text>
</comment>
<name>A0A4Y2BTV0_ARAVE</name>
<evidence type="ECO:0000313" key="2">
    <source>
        <dbReference type="Proteomes" id="UP000499080"/>
    </source>
</evidence>
<dbReference type="Proteomes" id="UP000499080">
    <property type="component" value="Unassembled WGS sequence"/>
</dbReference>
<gene>
    <name evidence="1" type="ORF">AVEN_37419_1</name>
</gene>
<protein>
    <submittedName>
        <fullName evidence="1">Uncharacterized protein</fullName>
    </submittedName>
</protein>
<proteinExistence type="predicted"/>
<evidence type="ECO:0000313" key="1">
    <source>
        <dbReference type="EMBL" id="GBL95661.1"/>
    </source>
</evidence>
<sequence length="135" mass="15605">MLQKEDIIIDVACNLLKGLTEQIKDCSGTIVNEVLEETKQSCLALNVDPSFKEVRKREKKRFFDGKCEDESSEISQPKKFKLALLQVNDRIKAELERRFQSTQKVNEIFGFLSHKQLMTLDNETLRERATTLAKL</sequence>
<accession>A0A4Y2BTV0</accession>
<organism evidence="1 2">
    <name type="scientific">Araneus ventricosus</name>
    <name type="common">Orbweaver spider</name>
    <name type="synonym">Epeira ventricosa</name>
    <dbReference type="NCBI Taxonomy" id="182803"/>
    <lineage>
        <taxon>Eukaryota</taxon>
        <taxon>Metazoa</taxon>
        <taxon>Ecdysozoa</taxon>
        <taxon>Arthropoda</taxon>
        <taxon>Chelicerata</taxon>
        <taxon>Arachnida</taxon>
        <taxon>Araneae</taxon>
        <taxon>Araneomorphae</taxon>
        <taxon>Entelegynae</taxon>
        <taxon>Araneoidea</taxon>
        <taxon>Araneidae</taxon>
        <taxon>Araneus</taxon>
    </lineage>
</organism>